<dbReference type="PANTHER" id="PTHR48100:SF2">
    <property type="entry name" value="CONSERVED PROTEIN"/>
    <property type="match status" value="1"/>
</dbReference>
<dbReference type="CDD" id="cd07067">
    <property type="entry name" value="HP_PGM_like"/>
    <property type="match status" value="1"/>
</dbReference>
<evidence type="ECO:0000256" key="1">
    <source>
        <dbReference type="PIRSR" id="PIRSR613078-2"/>
    </source>
</evidence>
<dbReference type="EMBL" id="JACBZS010000001">
    <property type="protein sequence ID" value="NYI72379.1"/>
    <property type="molecule type" value="Genomic_DNA"/>
</dbReference>
<dbReference type="GO" id="GO:0005737">
    <property type="term" value="C:cytoplasm"/>
    <property type="evidence" value="ECO:0007669"/>
    <property type="project" value="TreeGrafter"/>
</dbReference>
<organism evidence="3 4">
    <name type="scientific">Naumannella cuiyingiana</name>
    <dbReference type="NCBI Taxonomy" id="1347891"/>
    <lineage>
        <taxon>Bacteria</taxon>
        <taxon>Bacillati</taxon>
        <taxon>Actinomycetota</taxon>
        <taxon>Actinomycetes</taxon>
        <taxon>Propionibacteriales</taxon>
        <taxon>Propionibacteriaceae</taxon>
        <taxon>Naumannella</taxon>
    </lineage>
</organism>
<name>A0A7Z0IM51_9ACTN</name>
<protein>
    <submittedName>
        <fullName evidence="3">Putative phosphomutase (TIGR03848 family)</fullName>
    </submittedName>
</protein>
<comment type="caution">
    <text evidence="3">The sequence shown here is derived from an EMBL/GenBank/DDBJ whole genome shotgun (WGS) entry which is preliminary data.</text>
</comment>
<keyword evidence="4" id="KW-1185">Reference proteome</keyword>
<dbReference type="InterPro" id="IPR013078">
    <property type="entry name" value="His_Pase_superF_clade-1"/>
</dbReference>
<gene>
    <name evidence="3" type="ORF">GGQ54_002939</name>
</gene>
<dbReference type="SUPFAM" id="SSF53254">
    <property type="entry name" value="Phosphoglycerate mutase-like"/>
    <property type="match status" value="1"/>
</dbReference>
<feature type="region of interest" description="Disordered" evidence="2">
    <location>
        <begin position="209"/>
        <end position="245"/>
    </location>
</feature>
<evidence type="ECO:0000313" key="3">
    <source>
        <dbReference type="EMBL" id="NYI72379.1"/>
    </source>
</evidence>
<feature type="binding site" evidence="1">
    <location>
        <position position="59"/>
    </location>
    <ligand>
        <name>substrate</name>
    </ligand>
</feature>
<dbReference type="SMART" id="SM00855">
    <property type="entry name" value="PGAM"/>
    <property type="match status" value="1"/>
</dbReference>
<dbReference type="PANTHER" id="PTHR48100">
    <property type="entry name" value="BROAD-SPECIFICITY PHOSPHATASE YOR283W-RELATED"/>
    <property type="match status" value="1"/>
</dbReference>
<accession>A0A7Z0IM51</accession>
<evidence type="ECO:0000256" key="2">
    <source>
        <dbReference type="SAM" id="MobiDB-lite"/>
    </source>
</evidence>
<dbReference type="InterPro" id="IPR022492">
    <property type="entry name" value="Phosphomutase_MSMEG4193_put"/>
</dbReference>
<dbReference type="InterPro" id="IPR029033">
    <property type="entry name" value="His_PPase_superfam"/>
</dbReference>
<dbReference type="AlphaFoldDB" id="A0A7Z0IM51"/>
<proteinExistence type="predicted"/>
<feature type="compositionally biased region" description="Low complexity" evidence="2">
    <location>
        <begin position="229"/>
        <end position="239"/>
    </location>
</feature>
<sequence>MTTVLLVRHGRSTANTARVLAGRTPGIDLDETGRGQASRLGDALREVELAAAVTSPLERCRQTAELILAGRGLEPVVEPELTECDYGEWTNRSLGELAKEDLWRTVQAAPSAVTFPGGESMTAMAARGVAAIRAHAARVAAEHGPNAVWLAVSHGDVIKAILADALGLHLDQFQRISTHPAGLSVLSTLDGRTRVLTLNAGTDVAALVPRAPVGEGTPGGDVDDPTEPGAGSPAEESGVAAGGGA</sequence>
<dbReference type="Pfam" id="PF00300">
    <property type="entry name" value="His_Phos_1"/>
    <property type="match status" value="1"/>
</dbReference>
<dbReference type="InterPro" id="IPR050275">
    <property type="entry name" value="PGM_Phosphatase"/>
</dbReference>
<dbReference type="NCBIfam" id="TIGR03848">
    <property type="entry name" value="MSMEG_4193"/>
    <property type="match status" value="1"/>
</dbReference>
<reference evidence="3 4" key="1">
    <citation type="submission" date="2020-07" db="EMBL/GenBank/DDBJ databases">
        <title>Sequencing the genomes of 1000 actinobacteria strains.</title>
        <authorList>
            <person name="Klenk H.-P."/>
        </authorList>
    </citation>
    <scope>NUCLEOTIDE SEQUENCE [LARGE SCALE GENOMIC DNA]</scope>
    <source>
        <strain evidence="3 4">DSM 103164</strain>
    </source>
</reference>
<evidence type="ECO:0000313" key="4">
    <source>
        <dbReference type="Proteomes" id="UP000527616"/>
    </source>
</evidence>
<dbReference type="GO" id="GO:0016791">
    <property type="term" value="F:phosphatase activity"/>
    <property type="evidence" value="ECO:0007669"/>
    <property type="project" value="TreeGrafter"/>
</dbReference>
<feature type="binding site" evidence="1">
    <location>
        <begin position="8"/>
        <end position="15"/>
    </location>
    <ligand>
        <name>substrate</name>
    </ligand>
</feature>
<dbReference type="RefSeq" id="WP_179446053.1">
    <property type="nucleotide sequence ID" value="NZ_JACBZS010000001.1"/>
</dbReference>
<dbReference type="Gene3D" id="3.40.50.1240">
    <property type="entry name" value="Phosphoglycerate mutase-like"/>
    <property type="match status" value="1"/>
</dbReference>
<dbReference type="Proteomes" id="UP000527616">
    <property type="component" value="Unassembled WGS sequence"/>
</dbReference>